<dbReference type="PANTHER" id="PTHR43537:SF5">
    <property type="entry name" value="UXU OPERON TRANSCRIPTIONAL REGULATOR"/>
    <property type="match status" value="1"/>
</dbReference>
<dbReference type="InterPro" id="IPR000524">
    <property type="entry name" value="Tscrpt_reg_HTH_GntR"/>
</dbReference>
<evidence type="ECO:0000256" key="3">
    <source>
        <dbReference type="ARBA" id="ARBA00023163"/>
    </source>
</evidence>
<dbReference type="GO" id="GO:0003700">
    <property type="term" value="F:DNA-binding transcription factor activity"/>
    <property type="evidence" value="ECO:0007669"/>
    <property type="project" value="InterPro"/>
</dbReference>
<keyword evidence="2" id="KW-0238">DNA-binding</keyword>
<dbReference type="PANTHER" id="PTHR43537">
    <property type="entry name" value="TRANSCRIPTIONAL REGULATOR, GNTR FAMILY"/>
    <property type="match status" value="1"/>
</dbReference>
<evidence type="ECO:0000313" key="5">
    <source>
        <dbReference type="EMBL" id="MBN7772619.1"/>
    </source>
</evidence>
<dbReference type="Gene3D" id="1.20.120.530">
    <property type="entry name" value="GntR ligand-binding domain-like"/>
    <property type="match status" value="1"/>
</dbReference>
<dbReference type="Pfam" id="PF00392">
    <property type="entry name" value="GntR"/>
    <property type="match status" value="1"/>
</dbReference>
<dbReference type="Gene3D" id="1.10.10.10">
    <property type="entry name" value="Winged helix-like DNA-binding domain superfamily/Winged helix DNA-binding domain"/>
    <property type="match status" value="1"/>
</dbReference>
<dbReference type="InterPro" id="IPR036390">
    <property type="entry name" value="WH_DNA-bd_sf"/>
</dbReference>
<dbReference type="SMART" id="SM00345">
    <property type="entry name" value="HTH_GNTR"/>
    <property type="match status" value="1"/>
</dbReference>
<accession>A0A939IIL7</accession>
<dbReference type="SMART" id="SM00895">
    <property type="entry name" value="FCD"/>
    <property type="match status" value="1"/>
</dbReference>
<dbReference type="EMBL" id="JAFJZZ010000001">
    <property type="protein sequence ID" value="MBN7772619.1"/>
    <property type="molecule type" value="Genomic_DNA"/>
</dbReference>
<dbReference type="Proteomes" id="UP000664545">
    <property type="component" value="Unassembled WGS sequence"/>
</dbReference>
<dbReference type="SUPFAM" id="SSF46785">
    <property type="entry name" value="Winged helix' DNA-binding domain"/>
    <property type="match status" value="1"/>
</dbReference>
<dbReference type="AlphaFoldDB" id="A0A939IIL7"/>
<feature type="domain" description="HTH gntR-type" evidence="4">
    <location>
        <begin position="10"/>
        <end position="77"/>
    </location>
</feature>
<organism evidence="5 6">
    <name type="scientific">Clostridium aminobutyricum</name>
    <dbReference type="NCBI Taxonomy" id="33953"/>
    <lineage>
        <taxon>Bacteria</taxon>
        <taxon>Bacillati</taxon>
        <taxon>Bacillota</taxon>
        <taxon>Clostridia</taxon>
        <taxon>Eubacteriales</taxon>
        <taxon>Clostridiaceae</taxon>
        <taxon>Clostridium</taxon>
    </lineage>
</organism>
<dbReference type="InterPro" id="IPR011711">
    <property type="entry name" value="GntR_C"/>
</dbReference>
<comment type="caution">
    <text evidence="5">The sequence shown here is derived from an EMBL/GenBank/DDBJ whole genome shotgun (WGS) entry which is preliminary data.</text>
</comment>
<dbReference type="PROSITE" id="PS50949">
    <property type="entry name" value="HTH_GNTR"/>
    <property type="match status" value="1"/>
</dbReference>
<dbReference type="InterPro" id="IPR008920">
    <property type="entry name" value="TF_FadR/GntR_C"/>
</dbReference>
<name>A0A939IIL7_CLOAM</name>
<evidence type="ECO:0000256" key="1">
    <source>
        <dbReference type="ARBA" id="ARBA00023015"/>
    </source>
</evidence>
<dbReference type="SUPFAM" id="SSF48008">
    <property type="entry name" value="GntR ligand-binding domain-like"/>
    <property type="match status" value="1"/>
</dbReference>
<reference evidence="5" key="1">
    <citation type="submission" date="2021-02" db="EMBL/GenBank/DDBJ databases">
        <title>Abyssanaerobacter marinus gen.nov., sp., nov, anaerobic bacterium isolated from the Onnuri vent field of Indian Ocean and suggestion of Mogibacteriaceae fam. nov., and proposal of reclassification of ambiguous this family's genus member.</title>
        <authorList>
            <person name="Kim Y.J."/>
            <person name="Yang J.-A."/>
        </authorList>
    </citation>
    <scope>NUCLEOTIDE SEQUENCE</scope>
    <source>
        <strain evidence="5">DSM 2634</strain>
    </source>
</reference>
<proteinExistence type="predicted"/>
<evidence type="ECO:0000313" key="6">
    <source>
        <dbReference type="Proteomes" id="UP000664545"/>
    </source>
</evidence>
<dbReference type="Pfam" id="PF07729">
    <property type="entry name" value="FCD"/>
    <property type="match status" value="1"/>
</dbReference>
<evidence type="ECO:0000259" key="4">
    <source>
        <dbReference type="PROSITE" id="PS50949"/>
    </source>
</evidence>
<keyword evidence="3" id="KW-0804">Transcription</keyword>
<dbReference type="CDD" id="cd07377">
    <property type="entry name" value="WHTH_GntR"/>
    <property type="match status" value="1"/>
</dbReference>
<keyword evidence="1" id="KW-0805">Transcription regulation</keyword>
<keyword evidence="6" id="KW-1185">Reference proteome</keyword>
<dbReference type="RefSeq" id="WP_206581408.1">
    <property type="nucleotide sequence ID" value="NZ_JAFJZZ010000001.1"/>
</dbReference>
<dbReference type="InterPro" id="IPR036388">
    <property type="entry name" value="WH-like_DNA-bd_sf"/>
</dbReference>
<sequence length="220" mass="25711">MTDIKFSNTTSLTDDIVDILRDRILKGEYVIGEKIIENQIAAELCVSRTPIRDAFRQLEYEGLIDYIPHRGSFAKGFTRQDMEDIYSVRKALEQLAVEWAIERIDDAEIEKLQEQMELMEFYTKRKDCEKVMDINVAFHEIIYSAARSRFLAQILKSYQDYVQQARRATVSDEENLPVIAAEHKDILQAIMLKDVEEARNRIGIHLDNSKNRATIKWHIK</sequence>
<evidence type="ECO:0000256" key="2">
    <source>
        <dbReference type="ARBA" id="ARBA00023125"/>
    </source>
</evidence>
<dbReference type="GO" id="GO:0003677">
    <property type="term" value="F:DNA binding"/>
    <property type="evidence" value="ECO:0007669"/>
    <property type="project" value="UniProtKB-KW"/>
</dbReference>
<gene>
    <name evidence="5" type="ORF">JYB65_04525</name>
</gene>
<protein>
    <submittedName>
        <fullName evidence="5">GntR family transcriptional regulator</fullName>
    </submittedName>
</protein>